<name>A0AAD6XDM3_9AGAR</name>
<dbReference type="Proteomes" id="UP001218188">
    <property type="component" value="Unassembled WGS sequence"/>
</dbReference>
<gene>
    <name evidence="2" type="ORF">C8F04DRAFT_1177247</name>
</gene>
<feature type="region of interest" description="Disordered" evidence="1">
    <location>
        <begin position="1"/>
        <end position="30"/>
    </location>
</feature>
<evidence type="ECO:0000313" key="2">
    <source>
        <dbReference type="EMBL" id="KAJ7041409.1"/>
    </source>
</evidence>
<evidence type="ECO:0000313" key="3">
    <source>
        <dbReference type="Proteomes" id="UP001218188"/>
    </source>
</evidence>
<dbReference type="EMBL" id="JARJCM010000017">
    <property type="protein sequence ID" value="KAJ7041409.1"/>
    <property type="molecule type" value="Genomic_DNA"/>
</dbReference>
<proteinExistence type="predicted"/>
<dbReference type="AlphaFoldDB" id="A0AAD6XDM3"/>
<feature type="region of interest" description="Disordered" evidence="1">
    <location>
        <begin position="74"/>
        <end position="103"/>
    </location>
</feature>
<feature type="compositionally biased region" description="Basic and acidic residues" evidence="1">
    <location>
        <begin position="13"/>
        <end position="30"/>
    </location>
</feature>
<protein>
    <submittedName>
        <fullName evidence="2">Uncharacterized protein</fullName>
    </submittedName>
</protein>
<keyword evidence="3" id="KW-1185">Reference proteome</keyword>
<feature type="compositionally biased region" description="Basic residues" evidence="1">
    <location>
        <begin position="1"/>
        <end position="12"/>
    </location>
</feature>
<sequence>MKNQKWPKRTLKGSKEEKELQKVERQEAQDAKVKRITESNIHVLVGNSKSKYWLRGTDPSCYIRAERVRIWANQRSDTFRTGAEGRTERNQRPRLNDEDWRAG</sequence>
<comment type="caution">
    <text evidence="2">The sequence shown here is derived from an EMBL/GenBank/DDBJ whole genome shotgun (WGS) entry which is preliminary data.</text>
</comment>
<reference evidence="2" key="1">
    <citation type="submission" date="2023-03" db="EMBL/GenBank/DDBJ databases">
        <title>Massive genome expansion in bonnet fungi (Mycena s.s.) driven by repeated elements and novel gene families across ecological guilds.</title>
        <authorList>
            <consortium name="Lawrence Berkeley National Laboratory"/>
            <person name="Harder C.B."/>
            <person name="Miyauchi S."/>
            <person name="Viragh M."/>
            <person name="Kuo A."/>
            <person name="Thoen E."/>
            <person name="Andreopoulos B."/>
            <person name="Lu D."/>
            <person name="Skrede I."/>
            <person name="Drula E."/>
            <person name="Henrissat B."/>
            <person name="Morin E."/>
            <person name="Kohler A."/>
            <person name="Barry K."/>
            <person name="LaButti K."/>
            <person name="Morin E."/>
            <person name="Salamov A."/>
            <person name="Lipzen A."/>
            <person name="Mereny Z."/>
            <person name="Hegedus B."/>
            <person name="Baldrian P."/>
            <person name="Stursova M."/>
            <person name="Weitz H."/>
            <person name="Taylor A."/>
            <person name="Grigoriev I.V."/>
            <person name="Nagy L.G."/>
            <person name="Martin F."/>
            <person name="Kauserud H."/>
        </authorList>
    </citation>
    <scope>NUCLEOTIDE SEQUENCE</scope>
    <source>
        <strain evidence="2">CBHHK200</strain>
    </source>
</reference>
<accession>A0AAD6XDM3</accession>
<feature type="compositionally biased region" description="Basic and acidic residues" evidence="1">
    <location>
        <begin position="83"/>
        <end position="103"/>
    </location>
</feature>
<evidence type="ECO:0000256" key="1">
    <source>
        <dbReference type="SAM" id="MobiDB-lite"/>
    </source>
</evidence>
<organism evidence="2 3">
    <name type="scientific">Mycena alexandri</name>
    <dbReference type="NCBI Taxonomy" id="1745969"/>
    <lineage>
        <taxon>Eukaryota</taxon>
        <taxon>Fungi</taxon>
        <taxon>Dikarya</taxon>
        <taxon>Basidiomycota</taxon>
        <taxon>Agaricomycotina</taxon>
        <taxon>Agaricomycetes</taxon>
        <taxon>Agaricomycetidae</taxon>
        <taxon>Agaricales</taxon>
        <taxon>Marasmiineae</taxon>
        <taxon>Mycenaceae</taxon>
        <taxon>Mycena</taxon>
    </lineage>
</organism>